<evidence type="ECO:0000256" key="4">
    <source>
        <dbReference type="ARBA" id="ARBA00022679"/>
    </source>
</evidence>
<dbReference type="EMBL" id="SPPK01000004">
    <property type="protein sequence ID" value="TFU88892.1"/>
    <property type="molecule type" value="Genomic_DNA"/>
</dbReference>
<comment type="caution">
    <text evidence="8">The sequence shown here is derived from an EMBL/GenBank/DDBJ whole genome shotgun (WGS) entry which is preliminary data.</text>
</comment>
<evidence type="ECO:0000256" key="2">
    <source>
        <dbReference type="ARBA" id="ARBA00022573"/>
    </source>
</evidence>
<evidence type="ECO:0000259" key="7">
    <source>
        <dbReference type="Pfam" id="PF00590"/>
    </source>
</evidence>
<keyword evidence="2" id="KW-0169">Cobalamin biosynthesis</keyword>
<dbReference type="InterPro" id="IPR012382">
    <property type="entry name" value="CobI/CbiL"/>
</dbReference>
<dbReference type="CDD" id="cd11645">
    <property type="entry name" value="Precorrin_2_C20_MT"/>
    <property type="match status" value="1"/>
</dbReference>
<dbReference type="PANTHER" id="PTHR43467">
    <property type="entry name" value="COBALT-PRECORRIN-2 C(20)-METHYLTRANSFERASE"/>
    <property type="match status" value="1"/>
</dbReference>
<evidence type="ECO:0000313" key="9">
    <source>
        <dbReference type="Proteomes" id="UP000298285"/>
    </source>
</evidence>
<dbReference type="Gene3D" id="3.40.1010.10">
    <property type="entry name" value="Cobalt-precorrin-4 Transmethylase, Domain 1"/>
    <property type="match status" value="1"/>
</dbReference>
<dbReference type="AlphaFoldDB" id="A0A4Y9IKP0"/>
<keyword evidence="4 8" id="KW-0808">Transferase</keyword>
<keyword evidence="3 8" id="KW-0489">Methyltransferase</keyword>
<evidence type="ECO:0000256" key="1">
    <source>
        <dbReference type="ARBA" id="ARBA00004953"/>
    </source>
</evidence>
<dbReference type="PANTHER" id="PTHR43467:SF2">
    <property type="entry name" value="COBALT-PRECORRIN-2 C(20)-METHYLTRANSFERASE"/>
    <property type="match status" value="1"/>
</dbReference>
<evidence type="ECO:0000256" key="3">
    <source>
        <dbReference type="ARBA" id="ARBA00022603"/>
    </source>
</evidence>
<accession>A0A4Y9IKP0</accession>
<dbReference type="GO" id="GO:0032259">
    <property type="term" value="P:methylation"/>
    <property type="evidence" value="ECO:0007669"/>
    <property type="project" value="UniProtKB-KW"/>
</dbReference>
<comment type="pathway">
    <text evidence="1">Cofactor biosynthesis; adenosylcobalamin biosynthesis.</text>
</comment>
<evidence type="ECO:0000256" key="6">
    <source>
        <dbReference type="PIRNR" id="PIRNR036427"/>
    </source>
</evidence>
<dbReference type="OrthoDB" id="9815856at2"/>
<protein>
    <submittedName>
        <fullName evidence="8">Precorrin-2 C(20)-methyltransferase</fullName>
    </submittedName>
</protein>
<dbReference type="GO" id="GO:0009236">
    <property type="term" value="P:cobalamin biosynthetic process"/>
    <property type="evidence" value="ECO:0007669"/>
    <property type="project" value="UniProtKB-UniRule"/>
</dbReference>
<organism evidence="8 9">
    <name type="scientific">Dysgonomonas mossii</name>
    <dbReference type="NCBI Taxonomy" id="163665"/>
    <lineage>
        <taxon>Bacteria</taxon>
        <taxon>Pseudomonadati</taxon>
        <taxon>Bacteroidota</taxon>
        <taxon>Bacteroidia</taxon>
        <taxon>Bacteroidales</taxon>
        <taxon>Dysgonomonadaceae</taxon>
        <taxon>Dysgonomonas</taxon>
    </lineage>
</organism>
<reference evidence="8 9" key="1">
    <citation type="submission" date="2019-03" db="EMBL/GenBank/DDBJ databases">
        <title>Diversity of the mouse oral microbiome.</title>
        <authorList>
            <person name="Joseph S."/>
            <person name="Aduse-Opoku J."/>
            <person name="Curtis M."/>
            <person name="Wade W."/>
            <person name="Hashim A."/>
        </authorList>
    </citation>
    <scope>NUCLEOTIDE SEQUENCE [LARGE SCALE GENOMIC DNA]</scope>
    <source>
        <strain evidence="8 9">P11</strain>
    </source>
</reference>
<keyword evidence="5" id="KW-0949">S-adenosyl-L-methionine</keyword>
<evidence type="ECO:0000256" key="5">
    <source>
        <dbReference type="ARBA" id="ARBA00022691"/>
    </source>
</evidence>
<comment type="similarity">
    <text evidence="6">Belongs to the precorrin methyltransferase family.</text>
</comment>
<dbReference type="InterPro" id="IPR014776">
    <property type="entry name" value="4pyrrole_Mease_sub2"/>
</dbReference>
<sequence length="235" mass="26111">MSDFVTFVSLGPGDAELISLKALKALQQADIILCPSTVSPVGNILSRSRDILLELNIDDSVISLFDVPMSKDRSHAILCYKEVAELIEKHYEKRLKIAVVAEGDAGFYSSTHYISDNLISKNIPTERIAGIPAFIASAALANIHIAKQEEELHIIPGIISSNDLKKRIEAGNSIVIMKPSQSEQAIKQAMSSINKVGIHYFENVGIKEKEFYTQDIHKIIDRKFPYFSLLIITKE</sequence>
<feature type="domain" description="Tetrapyrrole methylase" evidence="7">
    <location>
        <begin position="5"/>
        <end position="215"/>
    </location>
</feature>
<dbReference type="Gene3D" id="3.30.950.10">
    <property type="entry name" value="Methyltransferase, Cobalt-precorrin-4 Transmethylase, Domain 2"/>
    <property type="match status" value="1"/>
</dbReference>
<dbReference type="InterPro" id="IPR014777">
    <property type="entry name" value="4pyrrole_Mease_sub1"/>
</dbReference>
<dbReference type="RefSeq" id="WP_135106314.1">
    <property type="nucleotide sequence ID" value="NZ_JADGKW010000004.1"/>
</dbReference>
<proteinExistence type="inferred from homology"/>
<dbReference type="PIRSF" id="PIRSF036427">
    <property type="entry name" value="Precrrn-2_mtase"/>
    <property type="match status" value="1"/>
</dbReference>
<dbReference type="SUPFAM" id="SSF53790">
    <property type="entry name" value="Tetrapyrrole methylase"/>
    <property type="match status" value="1"/>
</dbReference>
<dbReference type="Pfam" id="PF00590">
    <property type="entry name" value="TP_methylase"/>
    <property type="match status" value="1"/>
</dbReference>
<name>A0A4Y9IKP0_9BACT</name>
<dbReference type="GO" id="GO:0030788">
    <property type="term" value="F:precorrin-2 C20-methyltransferase activity"/>
    <property type="evidence" value="ECO:0007669"/>
    <property type="project" value="InterPro"/>
</dbReference>
<dbReference type="Proteomes" id="UP000298285">
    <property type="component" value="Unassembled WGS sequence"/>
</dbReference>
<dbReference type="InterPro" id="IPR035996">
    <property type="entry name" value="4pyrrol_Methylase_sf"/>
</dbReference>
<evidence type="ECO:0000313" key="8">
    <source>
        <dbReference type="EMBL" id="TFU88892.1"/>
    </source>
</evidence>
<gene>
    <name evidence="8" type="ORF">E4T88_13585</name>
</gene>
<dbReference type="InterPro" id="IPR000878">
    <property type="entry name" value="4pyrrol_Mease"/>
</dbReference>